<keyword evidence="3" id="KW-0067">ATP-binding</keyword>
<dbReference type="InterPro" id="IPR036890">
    <property type="entry name" value="HATPase_C_sf"/>
</dbReference>
<evidence type="ECO:0000259" key="2">
    <source>
        <dbReference type="Pfam" id="PF14501"/>
    </source>
</evidence>
<evidence type="ECO:0000256" key="1">
    <source>
        <dbReference type="SAM" id="Phobius"/>
    </source>
</evidence>
<dbReference type="PANTHER" id="PTHR40448:SF1">
    <property type="entry name" value="TWO-COMPONENT SENSOR HISTIDINE KINASE"/>
    <property type="match status" value="1"/>
</dbReference>
<dbReference type="Proteomes" id="UP000284841">
    <property type="component" value="Unassembled WGS sequence"/>
</dbReference>
<organism evidence="3 4">
    <name type="scientific">Emergencia timonensis</name>
    <dbReference type="NCBI Taxonomy" id="1776384"/>
    <lineage>
        <taxon>Bacteria</taxon>
        <taxon>Bacillati</taxon>
        <taxon>Bacillota</taxon>
        <taxon>Clostridia</taxon>
        <taxon>Peptostreptococcales</taxon>
        <taxon>Anaerovoracaceae</taxon>
        <taxon>Emergencia</taxon>
    </lineage>
</organism>
<feature type="transmembrane region" description="Helical" evidence="1">
    <location>
        <begin position="183"/>
        <end position="206"/>
    </location>
</feature>
<dbReference type="RefSeq" id="WP_067534653.1">
    <property type="nucleotide sequence ID" value="NZ_AP025567.1"/>
</dbReference>
<sequence>MELVIKCLALSVVMSFSCKLFFETLIPLRKWEHRWIEKTIIPAFVSAFMIISFSEVPPYIFQALRLILAISIITQIYYKIRVMQNVILSVLFCALFWITNTLVLACVYALSLERMLIFDFQEDIADILFLCLIVLFHHQYKGRMDSLADTKWVRFGYFPIFSLIVIMSITIMLWGDVNINRNAIVVAVVSFGIINILAIYFIGNLLEKEAEMQKMRLSQERNLSQMNLYRSMQTSFDQQRKYLHDYKNQLLCIQGLLEEGQTEETLCYVKKLTGGLQQHTNTINTNHNVVNVVLNQKYQYAQKKGIALVMKIGDLSSLNLEEEDIVTLLVNLLDNAIEACDRLKDNKIIQFKMILEEGQLILSVRNPVEEAVEIKDKTVLTTKKNRERHGVGLHNINSVIEKYNGTSTLQCRNGWFTFSAMLPSVFAI</sequence>
<dbReference type="OrthoDB" id="9813149at2"/>
<dbReference type="GeneID" id="83003417"/>
<dbReference type="Pfam" id="PF14501">
    <property type="entry name" value="HATPase_c_5"/>
    <property type="match status" value="1"/>
</dbReference>
<dbReference type="SUPFAM" id="SSF55874">
    <property type="entry name" value="ATPase domain of HSP90 chaperone/DNA topoisomerase II/histidine kinase"/>
    <property type="match status" value="1"/>
</dbReference>
<dbReference type="CDD" id="cd16935">
    <property type="entry name" value="HATPase_AgrC-ComD-like"/>
    <property type="match status" value="1"/>
</dbReference>
<dbReference type="GO" id="GO:0042802">
    <property type="term" value="F:identical protein binding"/>
    <property type="evidence" value="ECO:0007669"/>
    <property type="project" value="TreeGrafter"/>
</dbReference>
<dbReference type="InterPro" id="IPR032834">
    <property type="entry name" value="NatK-like_C"/>
</dbReference>
<dbReference type="EMBL" id="QRMS01000003">
    <property type="protein sequence ID" value="RHJ87469.1"/>
    <property type="molecule type" value="Genomic_DNA"/>
</dbReference>
<dbReference type="GO" id="GO:0005524">
    <property type="term" value="F:ATP binding"/>
    <property type="evidence" value="ECO:0007669"/>
    <property type="project" value="UniProtKB-KW"/>
</dbReference>
<gene>
    <name evidence="3" type="ORF">DW099_12285</name>
</gene>
<dbReference type="AlphaFoldDB" id="A0A415E1G2"/>
<feature type="transmembrane region" description="Helical" evidence="1">
    <location>
        <begin position="35"/>
        <end position="53"/>
    </location>
</feature>
<feature type="transmembrane region" description="Helical" evidence="1">
    <location>
        <begin position="85"/>
        <end position="110"/>
    </location>
</feature>
<protein>
    <submittedName>
        <fullName evidence="3">ATP-binding protein</fullName>
    </submittedName>
</protein>
<proteinExistence type="predicted"/>
<comment type="caution">
    <text evidence="3">The sequence shown here is derived from an EMBL/GenBank/DDBJ whole genome shotgun (WGS) entry which is preliminary data.</text>
</comment>
<keyword evidence="1" id="KW-1133">Transmembrane helix</keyword>
<feature type="transmembrane region" description="Helical" evidence="1">
    <location>
        <begin position="116"/>
        <end position="136"/>
    </location>
</feature>
<dbReference type="STRING" id="1776384.GCA_900086585_01029"/>
<dbReference type="PROSITE" id="PS51257">
    <property type="entry name" value="PROKAR_LIPOPROTEIN"/>
    <property type="match status" value="1"/>
</dbReference>
<keyword evidence="1" id="KW-0472">Membrane</keyword>
<feature type="transmembrane region" description="Helical" evidence="1">
    <location>
        <begin position="157"/>
        <end position="177"/>
    </location>
</feature>
<dbReference type="PANTHER" id="PTHR40448">
    <property type="entry name" value="TWO-COMPONENT SENSOR HISTIDINE KINASE"/>
    <property type="match status" value="1"/>
</dbReference>
<name>A0A415E1G2_9FIRM</name>
<evidence type="ECO:0000313" key="3">
    <source>
        <dbReference type="EMBL" id="RHJ87469.1"/>
    </source>
</evidence>
<dbReference type="Gene3D" id="3.30.565.10">
    <property type="entry name" value="Histidine kinase-like ATPase, C-terminal domain"/>
    <property type="match status" value="1"/>
</dbReference>
<evidence type="ECO:0000313" key="4">
    <source>
        <dbReference type="Proteomes" id="UP000284841"/>
    </source>
</evidence>
<keyword evidence="1" id="KW-0812">Transmembrane</keyword>
<keyword evidence="3" id="KW-0547">Nucleotide-binding</keyword>
<reference evidence="3 4" key="1">
    <citation type="submission" date="2018-08" db="EMBL/GenBank/DDBJ databases">
        <title>A genome reference for cultivated species of the human gut microbiota.</title>
        <authorList>
            <person name="Zou Y."/>
            <person name="Xue W."/>
            <person name="Luo G."/>
        </authorList>
    </citation>
    <scope>NUCLEOTIDE SEQUENCE [LARGE SCALE GENOMIC DNA]</scope>
    <source>
        <strain evidence="3 4">AM07-24</strain>
    </source>
</reference>
<accession>A0A415E1G2</accession>
<feature type="domain" description="Sensor histidine kinase NatK-like C-terminal" evidence="2">
    <location>
        <begin position="323"/>
        <end position="423"/>
    </location>
</feature>
<keyword evidence="4" id="KW-1185">Reference proteome</keyword>